<dbReference type="Pfam" id="PF06966">
    <property type="entry name" value="DUF1295"/>
    <property type="match status" value="1"/>
</dbReference>
<comment type="caution">
    <text evidence="1">The sequence shown here is derived from an EMBL/GenBank/DDBJ whole genome shotgun (WGS) entry which is preliminary data.</text>
</comment>
<name>A0A3A6WDH3_LEGPN</name>
<protein>
    <submittedName>
        <fullName evidence="1">DUF1295 domain-containing protein</fullName>
    </submittedName>
</protein>
<dbReference type="PANTHER" id="PTHR32251">
    <property type="entry name" value="3-OXO-5-ALPHA-STEROID 4-DEHYDROGENASE"/>
    <property type="match status" value="1"/>
</dbReference>
<gene>
    <name evidence="1" type="ORF">D1H98_03205</name>
</gene>
<dbReference type="EMBL" id="QWDR01000001">
    <property type="protein sequence ID" value="RJY33821.1"/>
    <property type="molecule type" value="Genomic_DNA"/>
</dbReference>
<dbReference type="Gene3D" id="1.20.120.1630">
    <property type="match status" value="1"/>
</dbReference>
<sequence>MNKMIILLVIAIIFLHMCLIWLWYRYTNNPSVVDVGWASGLTLAGLIYLNNQEFSLRSLLLVLALLTWGIRLGGYLWWTRIRLKKIDKRYLALSNDWKLAKPLGFFLNFQLQGVLICLVSIPWYFSSSETQTTLNLLDGLALIIFLTALILETVADNQLQDFKKNYPGKVCNQKLWRYCRHPNYFYEWLVWCSFTLFALSSPYGWIAIISPLTLYLIMTKITAPMTEQGSIESRGNLYIEYQKVTPMFFPKWLKNNSTPRK</sequence>
<evidence type="ECO:0000313" key="2">
    <source>
        <dbReference type="Proteomes" id="UP000277145"/>
    </source>
</evidence>
<dbReference type="InterPro" id="IPR010721">
    <property type="entry name" value="UstE-like"/>
</dbReference>
<evidence type="ECO:0000313" key="1">
    <source>
        <dbReference type="EMBL" id="RJY33821.1"/>
    </source>
</evidence>
<dbReference type="PROSITE" id="PS50244">
    <property type="entry name" value="S5A_REDUCTASE"/>
    <property type="match status" value="1"/>
</dbReference>
<dbReference type="PANTHER" id="PTHR32251:SF17">
    <property type="entry name" value="STEROID 5-ALPHA REDUCTASE C-TERMINAL DOMAIN-CONTAINING PROTEIN"/>
    <property type="match status" value="1"/>
</dbReference>
<reference evidence="1 2" key="1">
    <citation type="submission" date="2018-08" db="EMBL/GenBank/DDBJ databases">
        <title>Genome Sequences of Legionella pneumophila subsp. pneumophila Isolates, Recovered from a Drinking Water System in a Large Builging.</title>
        <authorList>
            <person name="Gomez-Alvarez V."/>
            <person name="Boczek L."/>
            <person name="King D."/>
            <person name="Pemberton A."/>
            <person name="Pfaller S."/>
            <person name="Rodgers M."/>
            <person name="Santodomingo J."/>
            <person name="Revetta R."/>
        </authorList>
    </citation>
    <scope>NUCLEOTIDE SEQUENCE [LARGE SCALE GENOMIC DNA]</scope>
    <source>
        <strain evidence="1 2">L01C.1</strain>
    </source>
</reference>
<proteinExistence type="predicted"/>
<accession>A0A3A6WDH3</accession>
<organism evidence="1 2">
    <name type="scientific">Legionella pneumophila subsp. pneumophila</name>
    <dbReference type="NCBI Taxonomy" id="91891"/>
    <lineage>
        <taxon>Bacteria</taxon>
        <taxon>Pseudomonadati</taxon>
        <taxon>Pseudomonadota</taxon>
        <taxon>Gammaproteobacteria</taxon>
        <taxon>Legionellales</taxon>
        <taxon>Legionellaceae</taxon>
        <taxon>Legionella</taxon>
    </lineage>
</organism>
<dbReference type="AlphaFoldDB" id="A0A3A6WDH3"/>
<dbReference type="Proteomes" id="UP000277145">
    <property type="component" value="Unassembled WGS sequence"/>
</dbReference>
<dbReference type="GO" id="GO:0016020">
    <property type="term" value="C:membrane"/>
    <property type="evidence" value="ECO:0007669"/>
    <property type="project" value="TreeGrafter"/>
</dbReference>
<dbReference type="RefSeq" id="WP_011212888.1">
    <property type="nucleotide sequence ID" value="NZ_CP021281.1"/>
</dbReference>